<dbReference type="Pfam" id="PF12796">
    <property type="entry name" value="Ank_2"/>
    <property type="match status" value="1"/>
</dbReference>
<evidence type="ECO:0000256" key="4">
    <source>
        <dbReference type="SAM" id="MobiDB-lite"/>
    </source>
</evidence>
<dbReference type="AlphaFoldDB" id="A0A9W6TV90"/>
<dbReference type="GO" id="GO:0085020">
    <property type="term" value="P:protein K6-linked ubiquitination"/>
    <property type="evidence" value="ECO:0007669"/>
    <property type="project" value="TreeGrafter"/>
</dbReference>
<dbReference type="Gene3D" id="1.25.40.20">
    <property type="entry name" value="Ankyrin repeat-containing domain"/>
    <property type="match status" value="1"/>
</dbReference>
<accession>A0A9W6TV90</accession>
<proteinExistence type="predicted"/>
<dbReference type="OrthoDB" id="341259at2759"/>
<dbReference type="EMBL" id="BSXW01000383">
    <property type="protein sequence ID" value="GMF20691.1"/>
    <property type="molecule type" value="Genomic_DNA"/>
</dbReference>
<evidence type="ECO:0000313" key="5">
    <source>
        <dbReference type="EMBL" id="GMF20691.1"/>
    </source>
</evidence>
<dbReference type="SUPFAM" id="SSF48403">
    <property type="entry name" value="Ankyrin repeat"/>
    <property type="match status" value="1"/>
</dbReference>
<evidence type="ECO:0000256" key="2">
    <source>
        <dbReference type="ARBA" id="ARBA00023043"/>
    </source>
</evidence>
<feature type="repeat" description="ANK" evidence="3">
    <location>
        <begin position="122"/>
        <end position="154"/>
    </location>
</feature>
<name>A0A9W6TV90_9STRA</name>
<organism evidence="5 6">
    <name type="scientific">Phytophthora lilii</name>
    <dbReference type="NCBI Taxonomy" id="2077276"/>
    <lineage>
        <taxon>Eukaryota</taxon>
        <taxon>Sar</taxon>
        <taxon>Stramenopiles</taxon>
        <taxon>Oomycota</taxon>
        <taxon>Peronosporomycetes</taxon>
        <taxon>Peronosporales</taxon>
        <taxon>Peronosporaceae</taxon>
        <taxon>Phytophthora</taxon>
    </lineage>
</organism>
<dbReference type="GO" id="GO:0004842">
    <property type="term" value="F:ubiquitin-protein transferase activity"/>
    <property type="evidence" value="ECO:0007669"/>
    <property type="project" value="TreeGrafter"/>
</dbReference>
<protein>
    <submittedName>
        <fullName evidence="5">Unnamed protein product</fullName>
    </submittedName>
</protein>
<evidence type="ECO:0000256" key="3">
    <source>
        <dbReference type="PROSITE-ProRule" id="PRU00023"/>
    </source>
</evidence>
<dbReference type="InterPro" id="IPR002110">
    <property type="entry name" value="Ankyrin_rpt"/>
</dbReference>
<dbReference type="InterPro" id="IPR036770">
    <property type="entry name" value="Ankyrin_rpt-contain_sf"/>
</dbReference>
<keyword evidence="1" id="KW-0677">Repeat</keyword>
<keyword evidence="2 3" id="KW-0040">ANK repeat</keyword>
<gene>
    <name evidence="5" type="ORF">Plil01_000806900</name>
</gene>
<feature type="region of interest" description="Disordered" evidence="4">
    <location>
        <begin position="1"/>
        <end position="34"/>
    </location>
</feature>
<comment type="caution">
    <text evidence="5">The sequence shown here is derived from an EMBL/GenBank/DDBJ whole genome shotgun (WGS) entry which is preliminary data.</text>
</comment>
<evidence type="ECO:0000313" key="6">
    <source>
        <dbReference type="Proteomes" id="UP001165083"/>
    </source>
</evidence>
<dbReference type="PROSITE" id="PS50297">
    <property type="entry name" value="ANK_REP_REGION"/>
    <property type="match status" value="1"/>
</dbReference>
<dbReference type="PANTHER" id="PTHR24171">
    <property type="entry name" value="ANKYRIN REPEAT DOMAIN-CONTAINING PROTEIN 39-RELATED"/>
    <property type="match status" value="1"/>
</dbReference>
<evidence type="ECO:0000256" key="1">
    <source>
        <dbReference type="ARBA" id="ARBA00022737"/>
    </source>
</evidence>
<feature type="region of interest" description="Disordered" evidence="4">
    <location>
        <begin position="840"/>
        <end position="864"/>
    </location>
</feature>
<reference evidence="5" key="1">
    <citation type="submission" date="2023-04" db="EMBL/GenBank/DDBJ databases">
        <title>Phytophthora lilii NBRC 32176.</title>
        <authorList>
            <person name="Ichikawa N."/>
            <person name="Sato H."/>
            <person name="Tonouchi N."/>
        </authorList>
    </citation>
    <scope>NUCLEOTIDE SEQUENCE</scope>
    <source>
        <strain evidence="5">NBRC 32176</strain>
    </source>
</reference>
<sequence length="911" mass="103696">MPNRQRIESIAVSSDVSPRKQVATPSTARAGGGPRVSILQPKLNAMQTAELLKPFWGDLLQNNLKNVRKFLRENRSRIDFNTARYTPCADGTGLHLCAQHGFIACAKLLLDIGVMINLQNKVGSTALHVACKFNQEEMVMFLLETGARMDIPDMRNNVAFDVAPYSLLDKCMLAPQRAKLAAEQDEEARLLEVHEAAERQFEEVTLAKAYASMLLIDWESHAWEEWQMLQATNKVDREWSEQVQRSKDTLEVKRAMYTDLQVLLQKEQNQIALTWRNIFRDAQNRKERAREELEQMLMLTEETHQHWMHEQQELWDQCGLLEAAEEFPNDADVQQWVLHTIIAMIDEAELGSVPINPHQDFVTTDINELLVREEIVLLINNVLLRFPKMRDLQYNALQCLVKLVRHCKKTSLDAHTSSFLKTLVKANVLANSRDVLSYFDEDVELAHLVIELLYHLLQFRGENGAHSLQFCQNRFSHQIPLRILRLHDAVVARQDDVEPSQTQRFTPTVMLYANHHIAFLLFTLTKYNVRKALDNDGAVPLVRSLIFQFTSNPFGHDTSTDEIKVSALRYLLATLTLLYSPHPPQNCISKRSPRPGLPSSWSVNEISEVLSAVQPWLSTSSASISTNRPLANAYRSLAFWMIKLLRNVTQPLQNEIVQLRTWLRTREMFEFFAGVTLAIRGCKLEVDDDSAVQNIVVVWLELVEDVWLCRFNSDGQLAATAPFVLEFLLQMLELEAHMAEPQGYNVTFINIAAVLKLIAQVLANLHGILNQLLDAKLDTSNHDSGMELLAYILRVYLRFFDYERNHSKSGTNLHERCRAIGICTALQAFRLLNDISSSEAARSTPPISNANQSNDNAAEPESSSKLKAKMQLARTWSRLTAEQNLHGPKRDALSSLACALLRHAPCHCFDN</sequence>
<dbReference type="Proteomes" id="UP001165083">
    <property type="component" value="Unassembled WGS sequence"/>
</dbReference>
<dbReference type="PANTHER" id="PTHR24171:SF11">
    <property type="entry name" value="26S PROTEASOME NON-ATPASE REGULATORY SUBUNIT 10"/>
    <property type="match status" value="1"/>
</dbReference>
<dbReference type="PROSITE" id="PS50088">
    <property type="entry name" value="ANK_REPEAT"/>
    <property type="match status" value="2"/>
</dbReference>
<keyword evidence="6" id="KW-1185">Reference proteome</keyword>
<dbReference type="SMART" id="SM00248">
    <property type="entry name" value="ANK"/>
    <property type="match status" value="2"/>
</dbReference>
<feature type="repeat" description="ANK" evidence="3">
    <location>
        <begin position="89"/>
        <end position="121"/>
    </location>
</feature>